<feature type="non-terminal residue" evidence="1">
    <location>
        <position position="1"/>
    </location>
</feature>
<feature type="non-terminal residue" evidence="1">
    <location>
        <position position="169"/>
    </location>
</feature>
<protein>
    <submittedName>
        <fullName evidence="1">Uncharacterized protein</fullName>
    </submittedName>
</protein>
<organism evidence="1 2">
    <name type="scientific">Amanita muscaria (strain Koide BX008)</name>
    <dbReference type="NCBI Taxonomy" id="946122"/>
    <lineage>
        <taxon>Eukaryota</taxon>
        <taxon>Fungi</taxon>
        <taxon>Dikarya</taxon>
        <taxon>Basidiomycota</taxon>
        <taxon>Agaricomycotina</taxon>
        <taxon>Agaricomycetes</taxon>
        <taxon>Agaricomycetidae</taxon>
        <taxon>Agaricales</taxon>
        <taxon>Pluteineae</taxon>
        <taxon>Amanitaceae</taxon>
        <taxon>Amanita</taxon>
    </lineage>
</organism>
<dbReference type="EMBL" id="KN818631">
    <property type="protein sequence ID" value="KIL54794.1"/>
    <property type="molecule type" value="Genomic_DNA"/>
</dbReference>
<gene>
    <name evidence="1" type="ORF">M378DRAFT_56947</name>
</gene>
<dbReference type="HOGENOM" id="CLU_018552_1_3_1"/>
<dbReference type="AlphaFoldDB" id="A0A0C2SLJ3"/>
<sequence>PSRMHHVLFTLKSARPEQFREELRITPRTFDALVTKLQSDAIFGNNSHCPQMPVEEQVAIMLFRFGHNSNAASLQGVANWAGVGKGTVLLVTRRVLTALLRPDFMNEAVRFPDMEEKEAAKKWVHQHSCKAWRNGWCLVDGTLVPLAERPHWFGESYFDRKNRYSLNIQ</sequence>
<proteinExistence type="predicted"/>
<dbReference type="Proteomes" id="UP000054549">
    <property type="component" value="Unassembled WGS sequence"/>
</dbReference>
<dbReference type="STRING" id="946122.A0A0C2SLJ3"/>
<reference evidence="1 2" key="1">
    <citation type="submission" date="2014-04" db="EMBL/GenBank/DDBJ databases">
        <title>Evolutionary Origins and Diversification of the Mycorrhizal Mutualists.</title>
        <authorList>
            <consortium name="DOE Joint Genome Institute"/>
            <consortium name="Mycorrhizal Genomics Consortium"/>
            <person name="Kohler A."/>
            <person name="Kuo A."/>
            <person name="Nagy L.G."/>
            <person name="Floudas D."/>
            <person name="Copeland A."/>
            <person name="Barry K.W."/>
            <person name="Cichocki N."/>
            <person name="Veneault-Fourrey C."/>
            <person name="LaButti K."/>
            <person name="Lindquist E.A."/>
            <person name="Lipzen A."/>
            <person name="Lundell T."/>
            <person name="Morin E."/>
            <person name="Murat C."/>
            <person name="Riley R."/>
            <person name="Ohm R."/>
            <person name="Sun H."/>
            <person name="Tunlid A."/>
            <person name="Henrissat B."/>
            <person name="Grigoriev I.V."/>
            <person name="Hibbett D.S."/>
            <person name="Martin F."/>
        </authorList>
    </citation>
    <scope>NUCLEOTIDE SEQUENCE [LARGE SCALE GENOMIC DNA]</scope>
    <source>
        <strain evidence="1 2">Koide BX008</strain>
    </source>
</reference>
<accession>A0A0C2SLJ3</accession>
<name>A0A0C2SLJ3_AMAMK</name>
<dbReference type="OrthoDB" id="2408877at2759"/>
<evidence type="ECO:0000313" key="2">
    <source>
        <dbReference type="Proteomes" id="UP000054549"/>
    </source>
</evidence>
<dbReference type="InParanoid" id="A0A0C2SLJ3"/>
<evidence type="ECO:0000313" key="1">
    <source>
        <dbReference type="EMBL" id="KIL54794.1"/>
    </source>
</evidence>
<keyword evidence="2" id="KW-1185">Reference proteome</keyword>